<dbReference type="PANTHER" id="PTHR12991">
    <property type="entry name" value="NITROGEN PERMEASE REGULATOR 2/TUMOR SUPPRESSOR CANDIDATE 4"/>
    <property type="match status" value="1"/>
</dbReference>
<dbReference type="GO" id="GO:0005096">
    <property type="term" value="F:GTPase activator activity"/>
    <property type="evidence" value="ECO:0007669"/>
    <property type="project" value="TreeGrafter"/>
</dbReference>
<dbReference type="InterPro" id="IPR009348">
    <property type="entry name" value="NPR2-like"/>
</dbReference>
<evidence type="ECO:0000256" key="1">
    <source>
        <dbReference type="ARBA" id="ARBA00008433"/>
    </source>
</evidence>
<sequence>MGVSDDTGTVDLELGQRARRAAVAFDQSFAIRLPDTNESARILITATRETTPTLTPTPLPHTPTPERPPDRPLPALLDFSSMSEYVIPKSSLQGKLVIFRTRGNWAEGEDSDDEEEDRTHEYKVMGVPSVVEVDGRYKRNQYMWNTCFVFRANASVEAFEPVIDSGFLSSPKPDHTPLPAVLEQLFEDLNSYSETSIPLDGYNWLELKLFPYFPNPPQVHDWDVPIPLVDFKSLQDANWDITAARVAPHINGVNHAARIAQLADADPALVRETLRHLLYYQVIMMQHVYDDAIVCAADGR</sequence>
<dbReference type="FunCoup" id="K1VXV3">
    <property type="interactions" value="138"/>
</dbReference>
<evidence type="ECO:0000256" key="2">
    <source>
        <dbReference type="SAM" id="MobiDB-lite"/>
    </source>
</evidence>
<feature type="compositionally biased region" description="Pro residues" evidence="2">
    <location>
        <begin position="55"/>
        <end position="66"/>
    </location>
</feature>
<dbReference type="HOGENOM" id="CLU_928085_0_0_1"/>
<feature type="region of interest" description="Disordered" evidence="2">
    <location>
        <begin position="48"/>
        <end position="71"/>
    </location>
</feature>
<dbReference type="GO" id="GO:1904262">
    <property type="term" value="P:negative regulation of TORC1 signaling"/>
    <property type="evidence" value="ECO:0007669"/>
    <property type="project" value="TreeGrafter"/>
</dbReference>
<accession>K1VXV3</accession>
<dbReference type="AlphaFoldDB" id="K1VXV3"/>
<comment type="similarity">
    <text evidence="1">Belongs to the NPR2 family.</text>
</comment>
<dbReference type="eggNOG" id="KOG3789">
    <property type="taxonomic scope" value="Eukaryota"/>
</dbReference>
<evidence type="ECO:0000313" key="4">
    <source>
        <dbReference type="Proteomes" id="UP000006757"/>
    </source>
</evidence>
<evidence type="ECO:0000313" key="3">
    <source>
        <dbReference type="EMBL" id="EKD05386.1"/>
    </source>
</evidence>
<organism evidence="3 4">
    <name type="scientific">Trichosporon asahii var. asahii (strain CBS 8904)</name>
    <name type="common">Yeast</name>
    <dbReference type="NCBI Taxonomy" id="1220162"/>
    <lineage>
        <taxon>Eukaryota</taxon>
        <taxon>Fungi</taxon>
        <taxon>Dikarya</taxon>
        <taxon>Basidiomycota</taxon>
        <taxon>Agaricomycotina</taxon>
        <taxon>Tremellomycetes</taxon>
        <taxon>Trichosporonales</taxon>
        <taxon>Trichosporonaceae</taxon>
        <taxon>Trichosporon</taxon>
    </lineage>
</organism>
<name>K1VXV3_TRIAC</name>
<dbReference type="GO" id="GO:0005774">
    <property type="term" value="C:vacuolar membrane"/>
    <property type="evidence" value="ECO:0007669"/>
    <property type="project" value="TreeGrafter"/>
</dbReference>
<dbReference type="OrthoDB" id="338854at2759"/>
<dbReference type="GO" id="GO:1990130">
    <property type="term" value="C:GATOR1 complex"/>
    <property type="evidence" value="ECO:0007669"/>
    <property type="project" value="TreeGrafter"/>
</dbReference>
<reference evidence="3 4" key="1">
    <citation type="journal article" date="2012" name="Eukaryot. Cell">
        <title>Genome sequence of the Trichosporon asahii environmental strain CBS 8904.</title>
        <authorList>
            <person name="Yang R.Y."/>
            <person name="Li H.T."/>
            <person name="Zhu H."/>
            <person name="Zhou G.P."/>
            <person name="Wang M."/>
            <person name="Wang L."/>
        </authorList>
    </citation>
    <scope>NUCLEOTIDE SEQUENCE [LARGE SCALE GENOMIC DNA]</scope>
    <source>
        <strain evidence="3 4">CBS 8904</strain>
    </source>
</reference>
<gene>
    <name evidence="3" type="ORF">A1Q2_00314</name>
</gene>
<dbReference type="STRING" id="1220162.K1VXV3"/>
<protein>
    <submittedName>
        <fullName evidence="3">Uncharacterized protein</fullName>
    </submittedName>
</protein>
<dbReference type="Proteomes" id="UP000006757">
    <property type="component" value="Unassembled WGS sequence"/>
</dbReference>
<dbReference type="GO" id="GO:0010508">
    <property type="term" value="P:positive regulation of autophagy"/>
    <property type="evidence" value="ECO:0007669"/>
    <property type="project" value="TreeGrafter"/>
</dbReference>
<proteinExistence type="inferred from homology"/>
<keyword evidence="4" id="KW-1185">Reference proteome</keyword>
<comment type="caution">
    <text evidence="3">The sequence shown here is derived from an EMBL/GenBank/DDBJ whole genome shotgun (WGS) entry which is preliminary data.</text>
</comment>
<dbReference type="EMBL" id="AMBO01000098">
    <property type="protein sequence ID" value="EKD05386.1"/>
    <property type="molecule type" value="Genomic_DNA"/>
</dbReference>
<dbReference type="Pfam" id="PF06218">
    <property type="entry name" value="NPR2"/>
    <property type="match status" value="2"/>
</dbReference>
<dbReference type="PANTHER" id="PTHR12991:SF10">
    <property type="entry name" value="GATOR COMPLEX PROTEIN NPRL2"/>
    <property type="match status" value="1"/>
</dbReference>
<dbReference type="InParanoid" id="K1VXV3"/>